<dbReference type="InterPro" id="IPR038765">
    <property type="entry name" value="Papain-like_cys_pep_sf"/>
</dbReference>
<gene>
    <name evidence="8" type="ORF">GCM10011492_31090</name>
</gene>
<evidence type="ECO:0000313" key="8">
    <source>
        <dbReference type="EMBL" id="GGB38157.1"/>
    </source>
</evidence>
<evidence type="ECO:0000256" key="5">
    <source>
        <dbReference type="SAM" id="MobiDB-lite"/>
    </source>
</evidence>
<feature type="domain" description="NlpC/P60" evidence="7">
    <location>
        <begin position="357"/>
        <end position="488"/>
    </location>
</feature>
<dbReference type="GO" id="GO:0008234">
    <property type="term" value="F:cysteine-type peptidase activity"/>
    <property type="evidence" value="ECO:0007669"/>
    <property type="project" value="UniProtKB-KW"/>
</dbReference>
<keyword evidence="6" id="KW-0732">Signal</keyword>
<dbReference type="SUPFAM" id="SSF53955">
    <property type="entry name" value="Lysozyme-like"/>
    <property type="match status" value="1"/>
</dbReference>
<dbReference type="Pfam" id="PF13406">
    <property type="entry name" value="SLT_2"/>
    <property type="match status" value="1"/>
</dbReference>
<protein>
    <recommendedName>
        <fullName evidence="7">NlpC/P60 domain-containing protein</fullName>
    </recommendedName>
</protein>
<feature type="signal peptide" evidence="6">
    <location>
        <begin position="1"/>
        <end position="34"/>
    </location>
</feature>
<feature type="compositionally biased region" description="Low complexity" evidence="5">
    <location>
        <begin position="33"/>
        <end position="49"/>
    </location>
</feature>
<evidence type="ECO:0000256" key="6">
    <source>
        <dbReference type="SAM" id="SignalP"/>
    </source>
</evidence>
<dbReference type="InterPro" id="IPR006311">
    <property type="entry name" value="TAT_signal"/>
</dbReference>
<dbReference type="AlphaFoldDB" id="A0A916TBE9"/>
<comment type="caution">
    <text evidence="8">The sequence shown here is derived from an EMBL/GenBank/DDBJ whole genome shotgun (WGS) entry which is preliminary data.</text>
</comment>
<sequence length="496" mass="52048">MRSGALARRSWLRLIAVLPAAAMVVALPMAPAQATGSSGPPGASSCVPGQTGWRAPAQQRYIITSPFGDRDNPISHRYQLHAGVDLAMQPGPGPVVAANAGTVLRAGPYGGLGNEVTLQHAAGIQTLYGHMAHIADNIKPGTKVYAGQVLGQEGSTGASTGPHLHFEVHQDGKPINPVPFMAQRGAPLTGAAPKAMVANVALPSADSPRKNSINQSALSVPDSLMNLYLRAGQKYEVPWPLLAGVGMEETAHGRNNHTSSAGAVGVMQFMPGTFARYGVDGNGDGRVDIRNDADSVYSAANALRAWGATEGAAGVRQALFSYNHAQWYVNDVLHYAGAYAEGSGGIACADAPQPAGTAQAAGAVRWADSKVGHKFRFGADGPDAWDSSSFVQAAYAQVGVRLPRTAQEQRAWLASGHGTRVRPGDARPGDLIFEDSYLGPNHIGFVMLVTDPQSQRGVAARNPQLQVTHLSYADAQHSKHIFEVWRLTQPPVGSGH</sequence>
<reference evidence="8" key="2">
    <citation type="submission" date="2020-09" db="EMBL/GenBank/DDBJ databases">
        <authorList>
            <person name="Sun Q."/>
            <person name="Zhou Y."/>
        </authorList>
    </citation>
    <scope>NUCLEOTIDE SEQUENCE</scope>
    <source>
        <strain evidence="8">CGMCC 1.15085</strain>
    </source>
</reference>
<name>A0A916TBE9_9MICO</name>
<dbReference type="Pfam" id="PF01551">
    <property type="entry name" value="Peptidase_M23"/>
    <property type="match status" value="1"/>
</dbReference>
<dbReference type="InterPro" id="IPR050570">
    <property type="entry name" value="Cell_wall_metabolism_enzyme"/>
</dbReference>
<keyword evidence="4" id="KW-0788">Thiol protease</keyword>
<dbReference type="PROSITE" id="PS51935">
    <property type="entry name" value="NLPC_P60"/>
    <property type="match status" value="1"/>
</dbReference>
<dbReference type="Gene3D" id="2.70.70.10">
    <property type="entry name" value="Glucose Permease (Domain IIA)"/>
    <property type="match status" value="1"/>
</dbReference>
<evidence type="ECO:0000313" key="9">
    <source>
        <dbReference type="Proteomes" id="UP000636793"/>
    </source>
</evidence>
<dbReference type="SUPFAM" id="SSF54001">
    <property type="entry name" value="Cysteine proteinases"/>
    <property type="match status" value="1"/>
</dbReference>
<keyword evidence="2" id="KW-0645">Protease</keyword>
<dbReference type="SUPFAM" id="SSF51261">
    <property type="entry name" value="Duplicated hybrid motif"/>
    <property type="match status" value="1"/>
</dbReference>
<keyword evidence="9" id="KW-1185">Reference proteome</keyword>
<evidence type="ECO:0000256" key="2">
    <source>
        <dbReference type="ARBA" id="ARBA00022670"/>
    </source>
</evidence>
<dbReference type="InterPro" id="IPR023346">
    <property type="entry name" value="Lysozyme-like_dom_sf"/>
</dbReference>
<dbReference type="InterPro" id="IPR000064">
    <property type="entry name" value="NLP_P60_dom"/>
</dbReference>
<reference evidence="8" key="1">
    <citation type="journal article" date="2014" name="Int. J. Syst. Evol. Microbiol.">
        <title>Complete genome sequence of Corynebacterium casei LMG S-19264T (=DSM 44701T), isolated from a smear-ripened cheese.</title>
        <authorList>
            <consortium name="US DOE Joint Genome Institute (JGI-PGF)"/>
            <person name="Walter F."/>
            <person name="Albersmeier A."/>
            <person name="Kalinowski J."/>
            <person name="Ruckert C."/>
        </authorList>
    </citation>
    <scope>NUCLEOTIDE SEQUENCE</scope>
    <source>
        <strain evidence="8">CGMCC 1.15085</strain>
    </source>
</reference>
<dbReference type="CDD" id="cd12797">
    <property type="entry name" value="M23_peptidase"/>
    <property type="match status" value="1"/>
</dbReference>
<dbReference type="Gene3D" id="3.90.1720.10">
    <property type="entry name" value="endopeptidase domain like (from Nostoc punctiforme)"/>
    <property type="match status" value="1"/>
</dbReference>
<dbReference type="CDD" id="cd13399">
    <property type="entry name" value="Slt35-like"/>
    <property type="match status" value="1"/>
</dbReference>
<dbReference type="GO" id="GO:0006508">
    <property type="term" value="P:proteolysis"/>
    <property type="evidence" value="ECO:0007669"/>
    <property type="project" value="UniProtKB-KW"/>
</dbReference>
<proteinExistence type="inferred from homology"/>
<dbReference type="PANTHER" id="PTHR21666:SF270">
    <property type="entry name" value="MUREIN HYDROLASE ACTIVATOR ENVC"/>
    <property type="match status" value="1"/>
</dbReference>
<evidence type="ECO:0000256" key="4">
    <source>
        <dbReference type="ARBA" id="ARBA00022807"/>
    </source>
</evidence>
<organism evidence="8 9">
    <name type="scientific">Flexivirga endophytica</name>
    <dbReference type="NCBI Taxonomy" id="1849103"/>
    <lineage>
        <taxon>Bacteria</taxon>
        <taxon>Bacillati</taxon>
        <taxon>Actinomycetota</taxon>
        <taxon>Actinomycetes</taxon>
        <taxon>Micrococcales</taxon>
        <taxon>Dermacoccaceae</taxon>
        <taxon>Flexivirga</taxon>
    </lineage>
</organism>
<accession>A0A916TBE9</accession>
<dbReference type="Gene3D" id="1.10.530.10">
    <property type="match status" value="1"/>
</dbReference>
<dbReference type="PROSITE" id="PS51318">
    <property type="entry name" value="TAT"/>
    <property type="match status" value="1"/>
</dbReference>
<dbReference type="GO" id="GO:0004222">
    <property type="term" value="F:metalloendopeptidase activity"/>
    <property type="evidence" value="ECO:0007669"/>
    <property type="project" value="TreeGrafter"/>
</dbReference>
<keyword evidence="3" id="KW-0378">Hydrolase</keyword>
<feature type="chain" id="PRO_5037226002" description="NlpC/P60 domain-containing protein" evidence="6">
    <location>
        <begin position="35"/>
        <end position="496"/>
    </location>
</feature>
<evidence type="ECO:0000256" key="3">
    <source>
        <dbReference type="ARBA" id="ARBA00022801"/>
    </source>
</evidence>
<dbReference type="InterPro" id="IPR016047">
    <property type="entry name" value="M23ase_b-sheet_dom"/>
</dbReference>
<dbReference type="InterPro" id="IPR011055">
    <property type="entry name" value="Dup_hybrid_motif"/>
</dbReference>
<dbReference type="EMBL" id="BMHI01000005">
    <property type="protein sequence ID" value="GGB38157.1"/>
    <property type="molecule type" value="Genomic_DNA"/>
</dbReference>
<dbReference type="Pfam" id="PF00877">
    <property type="entry name" value="NLPC_P60"/>
    <property type="match status" value="1"/>
</dbReference>
<feature type="region of interest" description="Disordered" evidence="5">
    <location>
        <begin position="33"/>
        <end position="52"/>
    </location>
</feature>
<evidence type="ECO:0000256" key="1">
    <source>
        <dbReference type="ARBA" id="ARBA00007074"/>
    </source>
</evidence>
<dbReference type="RefSeq" id="WP_188837970.1">
    <property type="nucleotide sequence ID" value="NZ_BMHI01000005.1"/>
</dbReference>
<dbReference type="Proteomes" id="UP000636793">
    <property type="component" value="Unassembled WGS sequence"/>
</dbReference>
<dbReference type="PANTHER" id="PTHR21666">
    <property type="entry name" value="PEPTIDASE-RELATED"/>
    <property type="match status" value="1"/>
</dbReference>
<comment type="similarity">
    <text evidence="1">Belongs to the peptidase C40 family.</text>
</comment>
<evidence type="ECO:0000259" key="7">
    <source>
        <dbReference type="PROSITE" id="PS51935"/>
    </source>
</evidence>
<dbReference type="InterPro" id="IPR031304">
    <property type="entry name" value="SLT_2"/>
</dbReference>